<gene>
    <name evidence="5" type="ORF">IIE05_06665</name>
</gene>
<dbReference type="InterPro" id="IPR053135">
    <property type="entry name" value="AKR2_Oxidoreductase"/>
</dbReference>
<dbReference type="CDD" id="cd19100">
    <property type="entry name" value="AKR_unchar"/>
    <property type="match status" value="1"/>
</dbReference>
<proteinExistence type="predicted"/>
<keyword evidence="1" id="KW-0479">Metal-binding</keyword>
<reference evidence="5 6" key="1">
    <citation type="submission" date="2020-10" db="EMBL/GenBank/DDBJ databases">
        <title>Investigation of anaerobic biodegradation of phenanthrene by a sulfate-dependent Geobacter anodireducens strain PheS2.</title>
        <authorList>
            <person name="Zhang Z."/>
        </authorList>
    </citation>
    <scope>NUCLEOTIDE SEQUENCE [LARGE SCALE GENOMIC DNA]</scope>
    <source>
        <strain evidence="5 6">PheS2</strain>
    </source>
</reference>
<feature type="domain" description="4Fe-4S ferredoxin-type" evidence="4">
    <location>
        <begin position="298"/>
        <end position="326"/>
    </location>
</feature>
<dbReference type="EMBL" id="JADBFD010000007">
    <property type="protein sequence ID" value="MBE2887648.1"/>
    <property type="molecule type" value="Genomic_DNA"/>
</dbReference>
<dbReference type="PROSITE" id="PS51379">
    <property type="entry name" value="4FE4S_FER_2"/>
    <property type="match status" value="1"/>
</dbReference>
<dbReference type="PRINTS" id="PR00069">
    <property type="entry name" value="ALDKETRDTASE"/>
</dbReference>
<evidence type="ECO:0000256" key="1">
    <source>
        <dbReference type="ARBA" id="ARBA00022723"/>
    </source>
</evidence>
<dbReference type="RefSeq" id="WP_192905328.1">
    <property type="nucleotide sequence ID" value="NZ_JADBFD010000007.1"/>
</dbReference>
<dbReference type="Proteomes" id="UP000618926">
    <property type="component" value="Unassembled WGS sequence"/>
</dbReference>
<dbReference type="InterPro" id="IPR017900">
    <property type="entry name" value="4Fe4S_Fe_S_CS"/>
</dbReference>
<sequence length="350" mass="38231">MKYLPLGSTDLTVSECGFGCIPIIRLPQDEAVRVLRHAFDRGITFFDTANAYRDSEEKMGIAFAGIRHKVVIATKSLLRSAEGVTGHVENSLRKLGTDYLDLYQLHQIAQEKDWAEVTGPSGALEAAMAAKAAGKVRHVGVTSHNLEMALKLVRTGLFDTIQFPFNLIEEGARDELLGAARNAGMAFICMKPFGGGVIDNAAVAFTYLRSHDGIFPIPGFESCAQVDEVLSFYERDNVVTEQDLAIMEQYRRELGKRFCRRCEYCQPCPQGVMITPAMGYPIVASRMSPAVAADFCRKAMETVPLCTECGACIARCPYELPISDILKANYAMYRGHVAGSQGGFAGGKSS</sequence>
<dbReference type="PANTHER" id="PTHR43312:SF1">
    <property type="entry name" value="NADP-DEPENDENT OXIDOREDUCTASE DOMAIN-CONTAINING PROTEIN"/>
    <property type="match status" value="1"/>
</dbReference>
<evidence type="ECO:0000256" key="3">
    <source>
        <dbReference type="ARBA" id="ARBA00023014"/>
    </source>
</evidence>
<protein>
    <submittedName>
        <fullName evidence="5">Aldo/keto reductase</fullName>
    </submittedName>
</protein>
<dbReference type="SUPFAM" id="SSF51430">
    <property type="entry name" value="NAD(P)-linked oxidoreductase"/>
    <property type="match status" value="1"/>
</dbReference>
<dbReference type="Gene3D" id="3.20.20.100">
    <property type="entry name" value="NADP-dependent oxidoreductase domain"/>
    <property type="match status" value="1"/>
</dbReference>
<dbReference type="PROSITE" id="PS00198">
    <property type="entry name" value="4FE4S_FER_1"/>
    <property type="match status" value="1"/>
</dbReference>
<dbReference type="InterPro" id="IPR017896">
    <property type="entry name" value="4Fe4S_Fe-S-bd"/>
</dbReference>
<dbReference type="InterPro" id="IPR020471">
    <property type="entry name" value="AKR"/>
</dbReference>
<evidence type="ECO:0000313" key="6">
    <source>
        <dbReference type="Proteomes" id="UP000618926"/>
    </source>
</evidence>
<dbReference type="Pfam" id="PF00248">
    <property type="entry name" value="Aldo_ket_red"/>
    <property type="match status" value="1"/>
</dbReference>
<comment type="caution">
    <text evidence="5">The sequence shown here is derived from an EMBL/GenBank/DDBJ whole genome shotgun (WGS) entry which is preliminary data.</text>
</comment>
<dbReference type="InterPro" id="IPR023210">
    <property type="entry name" value="NADP_OxRdtase_dom"/>
</dbReference>
<keyword evidence="2" id="KW-0408">Iron</keyword>
<evidence type="ECO:0000259" key="4">
    <source>
        <dbReference type="PROSITE" id="PS51379"/>
    </source>
</evidence>
<dbReference type="PANTHER" id="PTHR43312">
    <property type="entry name" value="D-THREO-ALDOSE 1-DEHYDROGENASE"/>
    <property type="match status" value="1"/>
</dbReference>
<keyword evidence="6" id="KW-1185">Reference proteome</keyword>
<accession>A0ABR9NTS4</accession>
<evidence type="ECO:0000256" key="2">
    <source>
        <dbReference type="ARBA" id="ARBA00023004"/>
    </source>
</evidence>
<dbReference type="InterPro" id="IPR036812">
    <property type="entry name" value="NAD(P)_OxRdtase_dom_sf"/>
</dbReference>
<dbReference type="SUPFAM" id="SSF46548">
    <property type="entry name" value="alpha-helical ferredoxin"/>
    <property type="match status" value="1"/>
</dbReference>
<evidence type="ECO:0000313" key="5">
    <source>
        <dbReference type="EMBL" id="MBE2887648.1"/>
    </source>
</evidence>
<name>A0ABR9NTS4_9BACT</name>
<dbReference type="Pfam" id="PF13534">
    <property type="entry name" value="Fer4_17"/>
    <property type="match status" value="1"/>
</dbReference>
<keyword evidence="3" id="KW-0411">Iron-sulfur</keyword>
<organism evidence="5 6">
    <name type="scientific">Geobacter anodireducens</name>
    <dbReference type="NCBI Taxonomy" id="1340425"/>
    <lineage>
        <taxon>Bacteria</taxon>
        <taxon>Pseudomonadati</taxon>
        <taxon>Thermodesulfobacteriota</taxon>
        <taxon>Desulfuromonadia</taxon>
        <taxon>Geobacterales</taxon>
        <taxon>Geobacteraceae</taxon>
        <taxon>Geobacter</taxon>
    </lineage>
</organism>